<feature type="transmembrane region" description="Helical" evidence="1">
    <location>
        <begin position="130"/>
        <end position="148"/>
    </location>
</feature>
<dbReference type="AlphaFoldDB" id="A0ABD3KRX1"/>
<dbReference type="Proteomes" id="UP001634007">
    <property type="component" value="Unassembled WGS sequence"/>
</dbReference>
<keyword evidence="1" id="KW-0812">Transmembrane</keyword>
<evidence type="ECO:0000313" key="2">
    <source>
        <dbReference type="EMBL" id="KAL3742137.1"/>
    </source>
</evidence>
<name>A0ABD3KRX1_EUCGL</name>
<accession>A0ABD3KRX1</accession>
<dbReference type="EMBL" id="JBJKBG010000004">
    <property type="protein sequence ID" value="KAL3742138.1"/>
    <property type="molecule type" value="Genomic_DNA"/>
</dbReference>
<sequence length="154" mass="17837">MEPPFLWEGTGRLKQRMTELDRRINGLLIRSFLDLFLYGVGLSQMSRLFITGFVWMPFSLSLIIFAIGCFYGYSRLRLLRAYAMEMERVAAVLDGRRRTLLELGKDRDAWEAEMAGILAVPAWTHQTRGAVNALLFVFLSVALIYPQYPFERYV</sequence>
<proteinExistence type="predicted"/>
<keyword evidence="1" id="KW-0472">Membrane</keyword>
<dbReference type="EMBL" id="JBJKBG010000004">
    <property type="protein sequence ID" value="KAL3742137.1"/>
    <property type="molecule type" value="Genomic_DNA"/>
</dbReference>
<reference evidence="2 3" key="1">
    <citation type="submission" date="2024-11" db="EMBL/GenBank/DDBJ databases">
        <title>Chromosome-level genome assembly of Eucalyptus globulus Labill. provides insights into its genome evolution.</title>
        <authorList>
            <person name="Li X."/>
        </authorList>
    </citation>
    <scope>NUCLEOTIDE SEQUENCE [LARGE SCALE GENOMIC DNA]</scope>
    <source>
        <strain evidence="2">CL2024</strain>
        <tissue evidence="2">Fresh tender leaves</tissue>
    </source>
</reference>
<evidence type="ECO:0000256" key="1">
    <source>
        <dbReference type="SAM" id="Phobius"/>
    </source>
</evidence>
<feature type="transmembrane region" description="Helical" evidence="1">
    <location>
        <begin position="48"/>
        <end position="73"/>
    </location>
</feature>
<comment type="caution">
    <text evidence="2">The sequence shown here is derived from an EMBL/GenBank/DDBJ whole genome shotgun (WGS) entry which is preliminary data.</text>
</comment>
<keyword evidence="3" id="KW-1185">Reference proteome</keyword>
<organism evidence="2 3">
    <name type="scientific">Eucalyptus globulus</name>
    <name type="common">Tasmanian blue gum</name>
    <dbReference type="NCBI Taxonomy" id="34317"/>
    <lineage>
        <taxon>Eukaryota</taxon>
        <taxon>Viridiplantae</taxon>
        <taxon>Streptophyta</taxon>
        <taxon>Embryophyta</taxon>
        <taxon>Tracheophyta</taxon>
        <taxon>Spermatophyta</taxon>
        <taxon>Magnoliopsida</taxon>
        <taxon>eudicotyledons</taxon>
        <taxon>Gunneridae</taxon>
        <taxon>Pentapetalae</taxon>
        <taxon>rosids</taxon>
        <taxon>malvids</taxon>
        <taxon>Myrtales</taxon>
        <taxon>Myrtaceae</taxon>
        <taxon>Myrtoideae</taxon>
        <taxon>Eucalypteae</taxon>
        <taxon>Eucalyptus</taxon>
    </lineage>
</organism>
<protein>
    <submittedName>
        <fullName evidence="2">Uncharacterized protein</fullName>
    </submittedName>
</protein>
<evidence type="ECO:0000313" key="3">
    <source>
        <dbReference type="Proteomes" id="UP001634007"/>
    </source>
</evidence>
<keyword evidence="1" id="KW-1133">Transmembrane helix</keyword>
<gene>
    <name evidence="2" type="ORF">ACJRO7_017597</name>
</gene>